<feature type="compositionally biased region" description="Low complexity" evidence="1">
    <location>
        <begin position="263"/>
        <end position="273"/>
    </location>
</feature>
<keyword evidence="2" id="KW-0472">Membrane</keyword>
<dbReference type="AlphaFoldDB" id="A0A6H5IMB1"/>
<dbReference type="GO" id="GO:0005938">
    <property type="term" value="C:cell cortex"/>
    <property type="evidence" value="ECO:0007669"/>
    <property type="project" value="TreeGrafter"/>
</dbReference>
<keyword evidence="2" id="KW-0812">Transmembrane</keyword>
<dbReference type="Proteomes" id="UP000479190">
    <property type="component" value="Unassembled WGS sequence"/>
</dbReference>
<dbReference type="PANTHER" id="PTHR39387">
    <property type="entry name" value="SHAVENOID, ISOFORM B"/>
    <property type="match status" value="1"/>
</dbReference>
<reference evidence="3 4" key="1">
    <citation type="submission" date="2020-02" db="EMBL/GenBank/DDBJ databases">
        <authorList>
            <person name="Ferguson B K."/>
        </authorList>
    </citation>
    <scope>NUCLEOTIDE SEQUENCE [LARGE SCALE GENOMIC DNA]</scope>
</reference>
<feature type="region of interest" description="Disordered" evidence="1">
    <location>
        <begin position="252"/>
        <end position="288"/>
    </location>
</feature>
<keyword evidence="2" id="KW-1133">Transmembrane helix</keyword>
<feature type="compositionally biased region" description="Basic residues" evidence="1">
    <location>
        <begin position="274"/>
        <end position="288"/>
    </location>
</feature>
<evidence type="ECO:0000313" key="3">
    <source>
        <dbReference type="EMBL" id="CAB0038306.1"/>
    </source>
</evidence>
<dbReference type="GO" id="GO:0035317">
    <property type="term" value="P:imaginal disc-derived wing hair organization"/>
    <property type="evidence" value="ECO:0007669"/>
    <property type="project" value="TreeGrafter"/>
</dbReference>
<dbReference type="EMBL" id="CADCXV010000902">
    <property type="protein sequence ID" value="CAB0038306.1"/>
    <property type="molecule type" value="Genomic_DNA"/>
</dbReference>
<feature type="region of interest" description="Disordered" evidence="1">
    <location>
        <begin position="184"/>
        <end position="223"/>
    </location>
</feature>
<feature type="compositionally biased region" description="Basic and acidic residues" evidence="1">
    <location>
        <begin position="193"/>
        <end position="205"/>
    </location>
</feature>
<evidence type="ECO:0000256" key="1">
    <source>
        <dbReference type="SAM" id="MobiDB-lite"/>
    </source>
</evidence>
<evidence type="ECO:0000313" key="4">
    <source>
        <dbReference type="Proteomes" id="UP000479190"/>
    </source>
</evidence>
<gene>
    <name evidence="3" type="ORF">TBRA_LOCUS10092</name>
</gene>
<proteinExistence type="predicted"/>
<accession>A0A6H5IMB1</accession>
<feature type="region of interest" description="Disordered" evidence="1">
    <location>
        <begin position="127"/>
        <end position="149"/>
    </location>
</feature>
<organism evidence="3 4">
    <name type="scientific">Trichogramma brassicae</name>
    <dbReference type="NCBI Taxonomy" id="86971"/>
    <lineage>
        <taxon>Eukaryota</taxon>
        <taxon>Metazoa</taxon>
        <taxon>Ecdysozoa</taxon>
        <taxon>Arthropoda</taxon>
        <taxon>Hexapoda</taxon>
        <taxon>Insecta</taxon>
        <taxon>Pterygota</taxon>
        <taxon>Neoptera</taxon>
        <taxon>Endopterygota</taxon>
        <taxon>Hymenoptera</taxon>
        <taxon>Apocrita</taxon>
        <taxon>Proctotrupomorpha</taxon>
        <taxon>Chalcidoidea</taxon>
        <taxon>Trichogrammatidae</taxon>
        <taxon>Trichogramma</taxon>
    </lineage>
</organism>
<feature type="compositionally biased region" description="Gly residues" evidence="1">
    <location>
        <begin position="134"/>
        <end position="143"/>
    </location>
</feature>
<dbReference type="PANTHER" id="PTHR39387:SF1">
    <property type="entry name" value="SHAVENOID, ISOFORM B"/>
    <property type="match status" value="1"/>
</dbReference>
<keyword evidence="4" id="KW-1185">Reference proteome</keyword>
<feature type="transmembrane region" description="Helical" evidence="2">
    <location>
        <begin position="157"/>
        <end position="181"/>
    </location>
</feature>
<name>A0A6H5IMB1_9HYME</name>
<dbReference type="OrthoDB" id="6346242at2759"/>
<feature type="region of interest" description="Disordered" evidence="1">
    <location>
        <begin position="331"/>
        <end position="363"/>
    </location>
</feature>
<sequence length="465" mass="52049">MSYDLLLLLSSLSTARRRVTAMRGHGRPAARPRRLVGSEKSIRPGIPAELVSRRGANFSQKNNIDLRIGYLLLQWTGEQRLRETAEGKIVMVKLACRDSKPSPKIQGVFTPCVTFRVAGSPSRHTIKEVSFSSGGSGSNGSGGDDSTNSRGLSSSEYIAIAVSSVALALIYVIATTIYLRYRARSKRRRRPAKDRLDHHGHDVESNRPSMVDAGGGHRSPTEYDPLARIIKSSSSPAASPSLLSASSAHLLQKSSNGHHHHSSQQLQQQQQLHQHQHQQQHQQQHQHRHYEIGNVGISCIENDRIDKLMQLRRHSEPEPDNFQVTAAIVHPSQQHQQQHEESYEEEPIDPQEQNNNSGSIIGERLPEENVRIVETTSEGATNSQQLQQQLQYSQHNQQAAGFPATQRRKLYFNPAYFEKQLLKAPPPAAIEFLLKIREVISVAKHKMVAKRFVPTLNGKPEDYPN</sequence>
<evidence type="ECO:0000256" key="2">
    <source>
        <dbReference type="SAM" id="Phobius"/>
    </source>
</evidence>
<protein>
    <submittedName>
        <fullName evidence="3">Uncharacterized protein</fullName>
    </submittedName>
</protein>